<dbReference type="Pfam" id="PF00008">
    <property type="entry name" value="EGF"/>
    <property type="match status" value="7"/>
</dbReference>
<comment type="caution">
    <text evidence="19">The sequence shown here is derived from an EMBL/GenBank/DDBJ whole genome shotgun (WGS) entry which is preliminary data.</text>
</comment>
<dbReference type="EMBL" id="NHOQ01001000">
    <property type="protein sequence ID" value="PWA27930.1"/>
    <property type="molecule type" value="Genomic_DNA"/>
</dbReference>
<dbReference type="FunFam" id="2.10.25.10:FF:000146">
    <property type="entry name" value="Putative neurogenic locus notch"/>
    <property type="match status" value="1"/>
</dbReference>
<keyword evidence="10 12" id="KW-1015">Disulfide bond</keyword>
<evidence type="ECO:0000256" key="3">
    <source>
        <dbReference type="ARBA" id="ARBA00022536"/>
    </source>
</evidence>
<feature type="disulfide bond" evidence="13">
    <location>
        <begin position="296"/>
        <end position="308"/>
    </location>
</feature>
<dbReference type="SUPFAM" id="SSF57603">
    <property type="entry name" value="FnI-like domain"/>
    <property type="match status" value="1"/>
</dbReference>
<feature type="domain" description="EGF-like" evidence="17">
    <location>
        <begin position="646"/>
        <end position="684"/>
    </location>
</feature>
<feature type="disulfide bond" evidence="12">
    <location>
        <begin position="1041"/>
        <end position="1050"/>
    </location>
</feature>
<keyword evidence="6 14" id="KW-0677">Repeat</keyword>
<feature type="disulfide bond" evidence="12">
    <location>
        <begin position="747"/>
        <end position="756"/>
    </location>
</feature>
<keyword evidence="3 12" id="KW-0245">EGF-like domain</keyword>
<proteinExistence type="predicted"/>
<dbReference type="InterPro" id="IPR001774">
    <property type="entry name" value="DSL"/>
</dbReference>
<dbReference type="FunFam" id="2.10.25.10:FF:000122">
    <property type="entry name" value="Protein crumbs homolog 2"/>
    <property type="match status" value="1"/>
</dbReference>
<evidence type="ECO:0000256" key="7">
    <source>
        <dbReference type="ARBA" id="ARBA00022976"/>
    </source>
</evidence>
<dbReference type="GO" id="GO:0007219">
    <property type="term" value="P:Notch signaling pathway"/>
    <property type="evidence" value="ECO:0007669"/>
    <property type="project" value="UniProtKB-KW"/>
</dbReference>
<evidence type="ECO:0000256" key="9">
    <source>
        <dbReference type="ARBA" id="ARBA00023136"/>
    </source>
</evidence>
<dbReference type="GO" id="GO:0035282">
    <property type="term" value="P:segmentation"/>
    <property type="evidence" value="ECO:0007669"/>
    <property type="project" value="UniProtKB-ARBA"/>
</dbReference>
<feature type="domain" description="EGF-like" evidence="17">
    <location>
        <begin position="833"/>
        <end position="869"/>
    </location>
</feature>
<evidence type="ECO:0000256" key="1">
    <source>
        <dbReference type="ARBA" id="ARBA00004479"/>
    </source>
</evidence>
<feature type="domain" description="EGF-like" evidence="17">
    <location>
        <begin position="1130"/>
        <end position="1167"/>
    </location>
</feature>
<dbReference type="Proteomes" id="UP000250572">
    <property type="component" value="Unassembled WGS sequence"/>
</dbReference>
<dbReference type="FunFam" id="2.10.25.10:FF:000473">
    <property type="entry name" value="Delta-like protein"/>
    <property type="match status" value="1"/>
</dbReference>
<dbReference type="SMART" id="SM00179">
    <property type="entry name" value="EGF_CA"/>
    <property type="match status" value="13"/>
</dbReference>
<dbReference type="PRINTS" id="PR02059">
    <property type="entry name" value="JAGGEDFAMILY"/>
</dbReference>
<feature type="disulfide bond" evidence="12">
    <location>
        <begin position="785"/>
        <end position="794"/>
    </location>
</feature>
<feature type="disulfide bond" evidence="12">
    <location>
        <begin position="927"/>
        <end position="936"/>
    </location>
</feature>
<keyword evidence="4 14" id="KW-0812">Transmembrane</keyword>
<feature type="region of interest" description="Disordered" evidence="15">
    <location>
        <begin position="1507"/>
        <end position="1529"/>
    </location>
</feature>
<dbReference type="InterPro" id="IPR001881">
    <property type="entry name" value="EGF-like_Ca-bd_dom"/>
</dbReference>
<feature type="domain" description="EGF-like" evidence="17">
    <location>
        <begin position="759"/>
        <end position="795"/>
    </location>
</feature>
<reference evidence="19 20" key="1">
    <citation type="journal article" date="2018" name="G3 (Bethesda)">
        <title>A High-Quality Reference Genome for the Invasive Mosquitofish Gambusia affinis Using a Chicago Library.</title>
        <authorList>
            <person name="Hoffberg S.L."/>
            <person name="Troendle N.J."/>
            <person name="Glenn T.C."/>
            <person name="Mahmud O."/>
            <person name="Louha S."/>
            <person name="Chalopin D."/>
            <person name="Bennetzen J.L."/>
            <person name="Mauricio R."/>
        </authorList>
    </citation>
    <scope>NUCLEOTIDE SEQUENCE [LARGE SCALE GENOMIC DNA]</scope>
    <source>
        <strain evidence="19">NE01/NJP1002.9</strain>
        <tissue evidence="19">Muscle</tissue>
    </source>
</reference>
<dbReference type="PANTHER" id="PTHR24044">
    <property type="entry name" value="NOTCH LIGAND FAMILY MEMBER"/>
    <property type="match status" value="1"/>
</dbReference>
<gene>
    <name evidence="19" type="ORF">CCH79_00000553</name>
</gene>
<dbReference type="PROSITE" id="PS00010">
    <property type="entry name" value="ASX_HYDROXYL"/>
    <property type="match status" value="8"/>
</dbReference>
<keyword evidence="9 14" id="KW-0472">Membrane</keyword>
<protein>
    <recommendedName>
        <fullName evidence="14">Delta-like protein</fullName>
    </recommendedName>
</protein>
<dbReference type="Pfam" id="PF23575">
    <property type="entry name" value="JAG1"/>
    <property type="match status" value="1"/>
</dbReference>
<keyword evidence="11" id="KW-0325">Glycoprotein</keyword>
<dbReference type="Pfam" id="PF21700">
    <property type="entry name" value="EGF_DL_JAG"/>
    <property type="match status" value="1"/>
</dbReference>
<dbReference type="InterPro" id="IPR000742">
    <property type="entry name" value="EGF"/>
</dbReference>
<feature type="disulfide bond" evidence="12">
    <location>
        <begin position="821"/>
        <end position="830"/>
    </location>
</feature>
<dbReference type="InterPro" id="IPR018097">
    <property type="entry name" value="EGF_Ca-bd_CS"/>
</dbReference>
<dbReference type="InterPro" id="IPR000152">
    <property type="entry name" value="EGF-type_Asp/Asn_hydroxyl_site"/>
</dbReference>
<dbReference type="FunFam" id="2.10.25.140:FF:000001">
    <property type="entry name" value="Delta-like protein"/>
    <property type="match status" value="1"/>
</dbReference>
<feature type="compositionally biased region" description="Basic and acidic residues" evidence="15">
    <location>
        <begin position="1443"/>
        <end position="1454"/>
    </location>
</feature>
<dbReference type="FunFam" id="2.10.25.10:FF:000061">
    <property type="entry name" value="Delta-like protein"/>
    <property type="match status" value="5"/>
</dbReference>
<dbReference type="SUPFAM" id="SSF57196">
    <property type="entry name" value="EGF/Laminin"/>
    <property type="match status" value="13"/>
</dbReference>
<dbReference type="GO" id="GO:0030097">
    <property type="term" value="P:hemopoiesis"/>
    <property type="evidence" value="ECO:0007669"/>
    <property type="project" value="UniProtKB-ARBA"/>
</dbReference>
<dbReference type="CDD" id="cd00054">
    <property type="entry name" value="EGF_CA"/>
    <property type="match status" value="13"/>
</dbReference>
<feature type="region of interest" description="Disordered" evidence="15">
    <location>
        <begin position="1436"/>
        <end position="1481"/>
    </location>
</feature>
<evidence type="ECO:0000256" key="13">
    <source>
        <dbReference type="PROSITE-ProRule" id="PRU00377"/>
    </source>
</evidence>
<feature type="domain" description="EGF-like" evidence="17">
    <location>
        <begin position="1054"/>
        <end position="1090"/>
    </location>
</feature>
<feature type="domain" description="EGF-like" evidence="17">
    <location>
        <begin position="721"/>
        <end position="757"/>
    </location>
</feature>
<comment type="subcellular location">
    <subcellularLocation>
        <location evidence="1 14">Membrane</location>
        <topology evidence="1 14">Single-pass type I membrane protein</topology>
    </subcellularLocation>
</comment>
<evidence type="ECO:0000313" key="19">
    <source>
        <dbReference type="EMBL" id="PWA27930.1"/>
    </source>
</evidence>
<dbReference type="FunFam" id="2.10.25.10:FF:000012">
    <property type="entry name" value="Delta-like protein"/>
    <property type="match status" value="1"/>
</dbReference>
<keyword evidence="7" id="KW-0914">Notch signaling pathway</keyword>
<dbReference type="Pfam" id="PF12661">
    <property type="entry name" value="hEGF"/>
    <property type="match status" value="5"/>
</dbReference>
<dbReference type="GO" id="GO:0048646">
    <property type="term" value="P:anatomical structure formation involved in morphogenesis"/>
    <property type="evidence" value="ECO:0007669"/>
    <property type="project" value="UniProtKB-ARBA"/>
</dbReference>
<dbReference type="PROSITE" id="PS01187">
    <property type="entry name" value="EGF_CA"/>
    <property type="match status" value="5"/>
</dbReference>
<dbReference type="SMART" id="SM00051">
    <property type="entry name" value="DSL"/>
    <property type="match status" value="1"/>
</dbReference>
<dbReference type="InterPro" id="IPR026219">
    <property type="entry name" value="Jagged/Serrate"/>
</dbReference>
<feature type="disulfide bond" evidence="12">
    <location>
        <begin position="859"/>
        <end position="868"/>
    </location>
</feature>
<evidence type="ECO:0000256" key="4">
    <source>
        <dbReference type="ARBA" id="ARBA00022692"/>
    </source>
</evidence>
<feature type="disulfide bond" evidence="12">
    <location>
        <begin position="709"/>
        <end position="718"/>
    </location>
</feature>
<feature type="disulfide bond" evidence="12">
    <location>
        <begin position="1003"/>
        <end position="1012"/>
    </location>
</feature>
<dbReference type="SMART" id="SM00181">
    <property type="entry name" value="EGF"/>
    <property type="match status" value="14"/>
</dbReference>
<keyword evidence="2 14" id="KW-0217">Developmental protein</keyword>
<feature type="domain" description="EGF-like" evidence="17">
    <location>
        <begin position="685"/>
        <end position="719"/>
    </location>
</feature>
<dbReference type="SMART" id="SM00215">
    <property type="entry name" value="VWC_out"/>
    <property type="match status" value="1"/>
</dbReference>
<feature type="transmembrane region" description="Helical" evidence="16">
    <location>
        <begin position="1379"/>
        <end position="1402"/>
    </location>
</feature>
<comment type="function">
    <text evidence="14">Putative Notch ligand involved in the mediation of Notch signaling.</text>
</comment>
<feature type="domain" description="DSL" evidence="18">
    <location>
        <begin position="281"/>
        <end position="325"/>
    </location>
</feature>
<evidence type="ECO:0000259" key="18">
    <source>
        <dbReference type="PROSITE" id="PS51051"/>
    </source>
</evidence>
<evidence type="ECO:0000256" key="2">
    <source>
        <dbReference type="ARBA" id="ARBA00022473"/>
    </source>
</evidence>
<evidence type="ECO:0000256" key="14">
    <source>
        <dbReference type="RuleBase" id="RU280815"/>
    </source>
</evidence>
<dbReference type="PROSITE" id="PS01186">
    <property type="entry name" value="EGF_2"/>
    <property type="match status" value="7"/>
</dbReference>
<feature type="disulfide bond" evidence="13">
    <location>
        <begin position="316"/>
        <end position="325"/>
    </location>
</feature>
<dbReference type="GO" id="GO:0048863">
    <property type="term" value="P:stem cell differentiation"/>
    <property type="evidence" value="ECO:0007669"/>
    <property type="project" value="UniProtKB-ARBA"/>
</dbReference>
<dbReference type="Pfam" id="PF01414">
    <property type="entry name" value="DSL"/>
    <property type="match status" value="1"/>
</dbReference>
<sequence length="1547" mass="170141">MVFHKNTPLPFLLPARQACLIPQPSSYQPTSLQVPQINNRLTNTLFAIFPSLVSWFMHSQIHFFPSPDPTPARSDIPSEAQCLAVIYSDPGFRFPCNDSIYGSSFIKPFNPSSRSFQNLQSFSPELKMNLKRTFTLIVEAWDWDNDTRNNMKPNMSAMTRHAGLVLHKNRCVVLSVDSSPPPSHPPVCLHTPHPTASSGKAAGCFPCEVERTGRNGPLFRHLVAETGLGPEPIVLYLATGEDGEELLIERGVHTGMINPGDPWQTNRHDGPTARLIYRIRVRCDENYYGNKCNELCNPRDDYFGHYRCDASGTRVCLDGWMGKECKTAICRQGCDPLHGNCSAPGKCESLLKARPKPLQPSRIFSSSRSSSEYQAPHQLSAPWTKGRRCSAFSEPLRCKPVSPPVRIAVLLEGQRAAEEMNARCCWRVAGFQSLGLSERQWCRLQGAQNSRQLTRQLSRRRRGFGIASYDSVAALHGLCVYTQLSPATHCLSEFTTLVAATLLQNQTPACAREPMEVYLTSPALECQHALGFLGRKPWDQDECKYGWKGQFCDECEVFPGCIHGTCNRPWECNCERNWGGLWCEKDLSSGRITRSALMPPSQTALRGMRTDPEIPSGGGFLLIYLPGFLGEPGFSLRLSSFCFLTDLNYCGRHQPCVNGGTCMNSEPNQYNCACPQGYSGKNSEHSCVSGPCSNGGTCRDVAAGYECLCPPGWKGPTCDKNLDECASSPCFHGGTCIDLEDGYKCVCRPQWEGKTCLIDANECAGQPCVNANSCKNLIGGYHCNCFRGWSGRNCDINVSGCQGRCQNGGTCKGQRGYRCQCPPDFVGNHCEIQRNKCESGPCQNGGRCHVVLNGFVCECPPEFGGQRCEVRPTRKLSFVQVLLPIIDSCVVAVPVDDSGGVQHVSSNVCGPHGRCISQPTGNFSCICDPGFSGIYCHENINDCISSPCKNGGTCIDRLSSFRCLCPDGWEGQLCDLNINECRHNPCKNGGRCVDLVNDFYCECADNWKGKTCHSRESQCDETTCSNGGTCYDHGDAFRCSCPPGWEGNTCNTAKNSTCASSPCSNGGTCVGGGDAFSCICKEGWEGPTCGQNIDDCNPHPCYNGGICVDGVNWFRCECAPGFAGPDCRINVNECQSSPCAYGATCVDDINGFRCICPLVIGIGRTCHYAGLQFPHGSHWEEECNNCHCINGKVFCTKVLCGRRPCRLNPSEEESGQKSCPAGQKCLEHNYYTCFSHPCDQWGVCSMAGPPAPQATTKCQPNSGHLDNSCGRITLVFNRDKVPPGITVENICFELRYLQDTRSLAKDHALLLLCDLSHSNPDAIEVAISFQPENLPDHSLIQEAASAVVGTLSKRHNSTVMLAVIEVKVETQLMPPSVDYLVPLLCVLFCLLCLFCIIVCVWWTRKRRKERERTAQSAPDGNVNNQWEPLRLVVGRQPQQQLKESNRETEQERKKLMGPSCRTCDDEEEETEGELEEERGGGEAGKELVYRYSKTAVQSSGGVICTLHSSSPPLKAPHRTQGYSSKDNRWKDVSAVLTGQKELKDHCV</sequence>
<evidence type="ECO:0000256" key="8">
    <source>
        <dbReference type="ARBA" id="ARBA00022989"/>
    </source>
</evidence>
<feature type="domain" description="EGF-like" evidence="17">
    <location>
        <begin position="939"/>
        <end position="975"/>
    </location>
</feature>
<evidence type="ECO:0000259" key="17">
    <source>
        <dbReference type="PROSITE" id="PS50026"/>
    </source>
</evidence>
<dbReference type="GO" id="GO:0031017">
    <property type="term" value="P:exocrine pancreas development"/>
    <property type="evidence" value="ECO:0007669"/>
    <property type="project" value="UniProtKB-ARBA"/>
</dbReference>
<dbReference type="Gene3D" id="2.10.25.140">
    <property type="match status" value="1"/>
</dbReference>
<feature type="domain" description="EGF-like" evidence="17">
    <location>
        <begin position="1092"/>
        <end position="1128"/>
    </location>
</feature>
<feature type="disulfide bond" evidence="12">
    <location>
        <begin position="1080"/>
        <end position="1089"/>
    </location>
</feature>
<feature type="compositionally biased region" description="Acidic residues" evidence="15">
    <location>
        <begin position="1464"/>
        <end position="1476"/>
    </location>
</feature>
<evidence type="ECO:0000256" key="16">
    <source>
        <dbReference type="SAM" id="Phobius"/>
    </source>
</evidence>
<dbReference type="PANTHER" id="PTHR24044:SF421">
    <property type="entry name" value="PROTEIN JAGGED-2"/>
    <property type="match status" value="1"/>
</dbReference>
<dbReference type="GO" id="GO:0019904">
    <property type="term" value="F:protein domain specific binding"/>
    <property type="evidence" value="ECO:0007669"/>
    <property type="project" value="UniProtKB-ARBA"/>
</dbReference>
<dbReference type="Gene3D" id="2.60.40.3510">
    <property type="match status" value="1"/>
</dbReference>
<feature type="disulfide bond" evidence="12">
    <location>
        <begin position="1118"/>
        <end position="1127"/>
    </location>
</feature>
<evidence type="ECO:0000256" key="10">
    <source>
        <dbReference type="ARBA" id="ARBA00023157"/>
    </source>
</evidence>
<evidence type="ECO:0000313" key="20">
    <source>
        <dbReference type="Proteomes" id="UP000250572"/>
    </source>
</evidence>
<feature type="domain" description="EGF-like" evidence="17">
    <location>
        <begin position="797"/>
        <end position="831"/>
    </location>
</feature>
<organism evidence="19 20">
    <name type="scientific">Gambusia affinis</name>
    <name type="common">Western mosquitofish</name>
    <name type="synonym">Heterandria affinis</name>
    <dbReference type="NCBI Taxonomy" id="33528"/>
    <lineage>
        <taxon>Eukaryota</taxon>
        <taxon>Metazoa</taxon>
        <taxon>Chordata</taxon>
        <taxon>Craniata</taxon>
        <taxon>Vertebrata</taxon>
        <taxon>Euteleostomi</taxon>
        <taxon>Actinopterygii</taxon>
        <taxon>Neopterygii</taxon>
        <taxon>Teleostei</taxon>
        <taxon>Neoteleostei</taxon>
        <taxon>Acanthomorphata</taxon>
        <taxon>Ovalentaria</taxon>
        <taxon>Atherinomorphae</taxon>
        <taxon>Cyprinodontiformes</taxon>
        <taxon>Poeciliidae</taxon>
        <taxon>Poeciliinae</taxon>
        <taxon>Gambusia</taxon>
    </lineage>
</organism>
<evidence type="ECO:0000256" key="12">
    <source>
        <dbReference type="PROSITE-ProRule" id="PRU00076"/>
    </source>
</evidence>
<dbReference type="InterPro" id="IPR050906">
    <property type="entry name" value="Notch_signaling"/>
</dbReference>
<feature type="domain" description="EGF-like" evidence="17">
    <location>
        <begin position="977"/>
        <end position="1013"/>
    </location>
</feature>
<comment type="caution">
    <text evidence="12">Lacks conserved residue(s) required for the propagation of feature annotation.</text>
</comment>
<dbReference type="GO" id="GO:0005112">
    <property type="term" value="F:Notch binding"/>
    <property type="evidence" value="ECO:0007669"/>
    <property type="project" value="InterPro"/>
</dbReference>
<feature type="domain" description="EGF-like" evidence="17">
    <location>
        <begin position="900"/>
        <end position="937"/>
    </location>
</feature>
<dbReference type="FunFam" id="2.10.25.10:FF:000824">
    <property type="entry name" value="Delta-like protein"/>
    <property type="match status" value="1"/>
</dbReference>
<dbReference type="PROSITE" id="PS00022">
    <property type="entry name" value="EGF_1"/>
    <property type="match status" value="11"/>
</dbReference>
<evidence type="ECO:0000256" key="11">
    <source>
        <dbReference type="ARBA" id="ARBA00023180"/>
    </source>
</evidence>
<dbReference type="PROSITE" id="PS50026">
    <property type="entry name" value="EGF_3"/>
    <property type="match status" value="13"/>
</dbReference>
<dbReference type="GO" id="GO:0005509">
    <property type="term" value="F:calcium ion binding"/>
    <property type="evidence" value="ECO:0007669"/>
    <property type="project" value="InterPro"/>
</dbReference>
<dbReference type="GO" id="GO:0009952">
    <property type="term" value="P:anterior/posterior pattern specification"/>
    <property type="evidence" value="ECO:0007669"/>
    <property type="project" value="UniProtKB-ARBA"/>
</dbReference>
<keyword evidence="5 14" id="KW-0732">Signal</keyword>
<feature type="disulfide bond" evidence="12">
    <location>
        <begin position="801"/>
        <end position="811"/>
    </location>
</feature>
<dbReference type="FunFam" id="2.10.25.10:FF:000117">
    <property type="entry name" value="Delta-like protein"/>
    <property type="match status" value="1"/>
</dbReference>
<accession>A0A315VX87</accession>
<feature type="domain" description="EGF-like" evidence="17">
    <location>
        <begin position="1015"/>
        <end position="1051"/>
    </location>
</feature>
<evidence type="ECO:0000256" key="15">
    <source>
        <dbReference type="SAM" id="MobiDB-lite"/>
    </source>
</evidence>
<feature type="disulfide bond" evidence="12">
    <location>
        <begin position="965"/>
        <end position="974"/>
    </location>
</feature>
<dbReference type="PROSITE" id="PS51051">
    <property type="entry name" value="DSL"/>
    <property type="match status" value="1"/>
</dbReference>
<keyword evidence="8 14" id="KW-1133">Transmembrane helix</keyword>
<dbReference type="InterPro" id="IPR001007">
    <property type="entry name" value="VWF_dom"/>
</dbReference>
<feature type="non-terminal residue" evidence="19">
    <location>
        <position position="1547"/>
    </location>
</feature>
<feature type="disulfide bond" evidence="13">
    <location>
        <begin position="283"/>
        <end position="292"/>
    </location>
</feature>
<keyword evidence="20" id="KW-1185">Reference proteome</keyword>
<evidence type="ECO:0000256" key="5">
    <source>
        <dbReference type="ARBA" id="ARBA00022729"/>
    </source>
</evidence>
<dbReference type="FunFam" id="2.10.25.10:FF:000294">
    <property type="entry name" value="Delta-like protein"/>
    <property type="match status" value="1"/>
</dbReference>
<dbReference type="GO" id="GO:0016020">
    <property type="term" value="C:membrane"/>
    <property type="evidence" value="ECO:0007669"/>
    <property type="project" value="UniProtKB-SubCell"/>
</dbReference>
<dbReference type="InterPro" id="IPR013032">
    <property type="entry name" value="EGF-like_CS"/>
</dbReference>
<evidence type="ECO:0000256" key="6">
    <source>
        <dbReference type="ARBA" id="ARBA00022737"/>
    </source>
</evidence>
<name>A0A315VX87_GAMAF</name>
<dbReference type="InterPro" id="IPR056986">
    <property type="entry name" value="JAG1_1/2_dom"/>
</dbReference>
<dbReference type="Gene3D" id="2.10.25.10">
    <property type="entry name" value="Laminin"/>
    <property type="match status" value="14"/>
</dbReference>